<dbReference type="InterPro" id="IPR043502">
    <property type="entry name" value="DNA/RNA_pol_sf"/>
</dbReference>
<keyword evidence="1" id="KW-0695">RNA-directed DNA polymerase</keyword>
<protein>
    <submittedName>
        <fullName evidence="1">RNA-directed DNA polymerase-like protein</fullName>
    </submittedName>
</protein>
<dbReference type="SUPFAM" id="SSF56672">
    <property type="entry name" value="DNA/RNA polymerases"/>
    <property type="match status" value="1"/>
</dbReference>
<reference evidence="1 2" key="1">
    <citation type="submission" date="2019-08" db="EMBL/GenBank/DDBJ databases">
        <title>Draft genome sequences of two oriental melons (Cucumis melo L. var makuwa).</title>
        <authorList>
            <person name="Kwon S.-Y."/>
        </authorList>
    </citation>
    <scope>NUCLEOTIDE SEQUENCE [LARGE SCALE GENOMIC DNA]</scope>
    <source>
        <strain evidence="2">cv. SW 3</strain>
        <tissue evidence="1">Leaf</tissue>
    </source>
</reference>
<keyword evidence="1" id="KW-0548">Nucleotidyltransferase</keyword>
<evidence type="ECO:0000313" key="2">
    <source>
        <dbReference type="Proteomes" id="UP000321393"/>
    </source>
</evidence>
<dbReference type="AlphaFoldDB" id="A0A5A7V5M5"/>
<gene>
    <name evidence="1" type="ORF">E6C27_scaffold89G00120</name>
</gene>
<dbReference type="GO" id="GO:0003964">
    <property type="term" value="F:RNA-directed DNA polymerase activity"/>
    <property type="evidence" value="ECO:0007669"/>
    <property type="project" value="UniProtKB-KW"/>
</dbReference>
<proteinExistence type="predicted"/>
<comment type="caution">
    <text evidence="1">The sequence shown here is derived from an EMBL/GenBank/DDBJ whole genome shotgun (WGS) entry which is preliminary data.</text>
</comment>
<keyword evidence="1" id="KW-0808">Transferase</keyword>
<dbReference type="PANTHER" id="PTHR24559">
    <property type="entry name" value="TRANSPOSON TY3-I GAG-POL POLYPROTEIN"/>
    <property type="match status" value="1"/>
</dbReference>
<name>A0A5A7V5M5_CUCMM</name>
<dbReference type="Gene3D" id="3.10.10.10">
    <property type="entry name" value="HIV Type 1 Reverse Transcriptase, subunit A, domain 1"/>
    <property type="match status" value="1"/>
</dbReference>
<sequence length="181" mass="20555">MAPPELAKLRKPSKMLLNIGFSRPAQAPYGVHALSLKKKDRSPQKCIDRRTQSKLTIPRKYPLPALTRLFDHPCEMKYFSESDILSKYYRVRTTKAKGLETTCVTGHRAYEFPVVKFSLGVVDVTKTPKLEAEQFSCVAQTDSLIKRSPFEIKGNRHSLLPPLADDAYVGDRPQVHRVEVE</sequence>
<dbReference type="STRING" id="1194695.A0A5A7V5M5"/>
<evidence type="ECO:0000313" key="1">
    <source>
        <dbReference type="EMBL" id="KAA0061796.1"/>
    </source>
</evidence>
<dbReference type="Gene3D" id="3.30.70.270">
    <property type="match status" value="1"/>
</dbReference>
<dbReference type="Proteomes" id="UP000321393">
    <property type="component" value="Unassembled WGS sequence"/>
</dbReference>
<dbReference type="InterPro" id="IPR043128">
    <property type="entry name" value="Rev_trsase/Diguanyl_cyclase"/>
</dbReference>
<organism evidence="1 2">
    <name type="scientific">Cucumis melo var. makuwa</name>
    <name type="common">Oriental melon</name>
    <dbReference type="NCBI Taxonomy" id="1194695"/>
    <lineage>
        <taxon>Eukaryota</taxon>
        <taxon>Viridiplantae</taxon>
        <taxon>Streptophyta</taxon>
        <taxon>Embryophyta</taxon>
        <taxon>Tracheophyta</taxon>
        <taxon>Spermatophyta</taxon>
        <taxon>Magnoliopsida</taxon>
        <taxon>eudicotyledons</taxon>
        <taxon>Gunneridae</taxon>
        <taxon>Pentapetalae</taxon>
        <taxon>rosids</taxon>
        <taxon>fabids</taxon>
        <taxon>Cucurbitales</taxon>
        <taxon>Cucurbitaceae</taxon>
        <taxon>Benincaseae</taxon>
        <taxon>Cucumis</taxon>
    </lineage>
</organism>
<dbReference type="PANTHER" id="PTHR24559:SF436">
    <property type="entry name" value="RNA-DIRECTED DNA POLYMERASE HOMOLOG"/>
    <property type="match status" value="1"/>
</dbReference>
<dbReference type="EMBL" id="SSTE01004728">
    <property type="protein sequence ID" value="KAA0061796.1"/>
    <property type="molecule type" value="Genomic_DNA"/>
</dbReference>
<accession>A0A5A7V5M5</accession>
<dbReference type="InterPro" id="IPR053134">
    <property type="entry name" value="RNA-dir_DNA_polymerase"/>
</dbReference>
<dbReference type="OrthoDB" id="1928766at2759"/>